<evidence type="ECO:0000256" key="1">
    <source>
        <dbReference type="SAM" id="Phobius"/>
    </source>
</evidence>
<dbReference type="Gene3D" id="3.30.700.10">
    <property type="entry name" value="Glycoprotein, Type 4 Pilin"/>
    <property type="match status" value="1"/>
</dbReference>
<keyword evidence="3" id="KW-1185">Reference proteome</keyword>
<keyword evidence="1" id="KW-1133">Transmembrane helix</keyword>
<dbReference type="PROSITE" id="PS00409">
    <property type="entry name" value="PROKAR_NTER_METHYL"/>
    <property type="match status" value="1"/>
</dbReference>
<dbReference type="Proteomes" id="UP000278085">
    <property type="component" value="Unassembled WGS sequence"/>
</dbReference>
<dbReference type="EMBL" id="RXLQ01000003">
    <property type="protein sequence ID" value="RSZ60136.1"/>
    <property type="molecule type" value="Genomic_DNA"/>
</dbReference>
<evidence type="ECO:0000313" key="3">
    <source>
        <dbReference type="Proteomes" id="UP000278085"/>
    </source>
</evidence>
<proteinExistence type="predicted"/>
<dbReference type="Pfam" id="PF07963">
    <property type="entry name" value="N_methyl"/>
    <property type="match status" value="1"/>
</dbReference>
<comment type="caution">
    <text evidence="2">The sequence shown here is derived from an EMBL/GenBank/DDBJ whole genome shotgun (WGS) entry which is preliminary data.</text>
</comment>
<evidence type="ECO:0000313" key="2">
    <source>
        <dbReference type="EMBL" id="RSZ60136.1"/>
    </source>
</evidence>
<name>A0A430HRJ7_9BURK</name>
<dbReference type="InterPro" id="IPR045584">
    <property type="entry name" value="Pilin-like"/>
</dbReference>
<gene>
    <name evidence="2" type="ORF">EJB06_07915</name>
</gene>
<sequence length="183" mass="18786">MQVGVRRHGRRQRGFTLVELIAVLVIVGILAAAAAVRYFDRAVYDAAAFADQARALIRYGQKIAVAQNRSVFVRLDGSSVSLCFVAPGSGTCPAQQRVRAPAGSNSGASATLAACDGSSVWACEGRLASMSYAVAPAISAFSFDALGRPVGAGSDPFAKITMTVKAGGSSAALVVEADTGHVH</sequence>
<organism evidence="2 3">
    <name type="scientific">Massilia atriviolacea</name>
    <dbReference type="NCBI Taxonomy" id="2495579"/>
    <lineage>
        <taxon>Bacteria</taxon>
        <taxon>Pseudomonadati</taxon>
        <taxon>Pseudomonadota</taxon>
        <taxon>Betaproteobacteria</taxon>
        <taxon>Burkholderiales</taxon>
        <taxon>Oxalobacteraceae</taxon>
        <taxon>Telluria group</taxon>
        <taxon>Massilia</taxon>
    </lineage>
</organism>
<protein>
    <submittedName>
        <fullName evidence="2">Type II secretion system protein</fullName>
    </submittedName>
</protein>
<reference evidence="2 3" key="1">
    <citation type="submission" date="2018-12" db="EMBL/GenBank/DDBJ databases">
        <authorList>
            <person name="Yang E."/>
        </authorList>
    </citation>
    <scope>NUCLEOTIDE SEQUENCE [LARGE SCALE GENOMIC DNA]</scope>
    <source>
        <strain evidence="2 3">SOD</strain>
    </source>
</reference>
<keyword evidence="1" id="KW-0472">Membrane</keyword>
<accession>A0A430HRJ7</accession>
<feature type="transmembrane region" description="Helical" evidence="1">
    <location>
        <begin position="20"/>
        <end position="39"/>
    </location>
</feature>
<dbReference type="NCBIfam" id="TIGR02532">
    <property type="entry name" value="IV_pilin_GFxxxE"/>
    <property type="match status" value="1"/>
</dbReference>
<keyword evidence="1" id="KW-0812">Transmembrane</keyword>
<dbReference type="OrthoDB" id="5786415at2"/>
<dbReference type="AlphaFoldDB" id="A0A430HRJ7"/>
<dbReference type="SUPFAM" id="SSF54523">
    <property type="entry name" value="Pili subunits"/>
    <property type="match status" value="1"/>
</dbReference>
<dbReference type="InterPro" id="IPR012902">
    <property type="entry name" value="N_methyl_site"/>
</dbReference>